<evidence type="ECO:0000313" key="7">
    <source>
        <dbReference type="EMBL" id="SER63787.1"/>
    </source>
</evidence>
<dbReference type="GO" id="GO:0004252">
    <property type="term" value="F:serine-type endopeptidase activity"/>
    <property type="evidence" value="ECO:0007669"/>
    <property type="project" value="InterPro"/>
</dbReference>
<dbReference type="Pfam" id="PF01694">
    <property type="entry name" value="Rhomboid"/>
    <property type="match status" value="1"/>
</dbReference>
<dbReference type="AlphaFoldDB" id="A0A1H9QTT7"/>
<reference evidence="8" key="1">
    <citation type="submission" date="2016-10" db="EMBL/GenBank/DDBJ databases">
        <authorList>
            <person name="Varghese N."/>
            <person name="Submissions S."/>
        </authorList>
    </citation>
    <scope>NUCLEOTIDE SEQUENCE [LARGE SCALE GENOMIC DNA]</scope>
    <source>
        <strain evidence="8">CGMCC 4.6825</strain>
    </source>
</reference>
<evidence type="ECO:0000256" key="3">
    <source>
        <dbReference type="ARBA" id="ARBA00022989"/>
    </source>
</evidence>
<comment type="subcellular location">
    <subcellularLocation>
        <location evidence="1">Membrane</location>
        <topology evidence="1">Multi-pass membrane protein</topology>
    </subcellularLocation>
</comment>
<keyword evidence="7" id="KW-0378">Hydrolase</keyword>
<accession>A0A1H9QTT7</accession>
<keyword evidence="3" id="KW-1133">Transmembrane helix</keyword>
<evidence type="ECO:0000256" key="2">
    <source>
        <dbReference type="ARBA" id="ARBA00022692"/>
    </source>
</evidence>
<name>A0A1H9QTT7_9ACTN</name>
<proteinExistence type="predicted"/>
<evidence type="ECO:0000259" key="6">
    <source>
        <dbReference type="Pfam" id="PF01694"/>
    </source>
</evidence>
<evidence type="ECO:0000256" key="5">
    <source>
        <dbReference type="SAM" id="MobiDB-lite"/>
    </source>
</evidence>
<dbReference type="Proteomes" id="UP000182841">
    <property type="component" value="Unassembled WGS sequence"/>
</dbReference>
<keyword evidence="7" id="KW-0645">Protease</keyword>
<organism evidence="7 8">
    <name type="scientific">Streptomyces qinglanensis</name>
    <dbReference type="NCBI Taxonomy" id="943816"/>
    <lineage>
        <taxon>Bacteria</taxon>
        <taxon>Bacillati</taxon>
        <taxon>Actinomycetota</taxon>
        <taxon>Actinomycetes</taxon>
        <taxon>Kitasatosporales</taxon>
        <taxon>Streptomycetaceae</taxon>
        <taxon>Streptomyces</taxon>
    </lineage>
</organism>
<protein>
    <submittedName>
        <fullName evidence="7">Rhomboid protease GluP</fullName>
    </submittedName>
</protein>
<dbReference type="InterPro" id="IPR035952">
    <property type="entry name" value="Rhomboid-like_sf"/>
</dbReference>
<dbReference type="InterPro" id="IPR022764">
    <property type="entry name" value="Peptidase_S54_rhomboid_dom"/>
</dbReference>
<dbReference type="RefSeq" id="WP_074999391.1">
    <property type="nucleotide sequence ID" value="NZ_FOGO01000003.1"/>
</dbReference>
<dbReference type="GO" id="GO:0016020">
    <property type="term" value="C:membrane"/>
    <property type="evidence" value="ECO:0007669"/>
    <property type="project" value="UniProtKB-SubCell"/>
</dbReference>
<dbReference type="OrthoDB" id="3390953at2"/>
<evidence type="ECO:0000256" key="1">
    <source>
        <dbReference type="ARBA" id="ARBA00004141"/>
    </source>
</evidence>
<gene>
    <name evidence="7" type="ORF">SAMN05421870_103107</name>
</gene>
<keyword evidence="2" id="KW-0812">Transmembrane</keyword>
<dbReference type="EMBL" id="FOGO01000003">
    <property type="protein sequence ID" value="SER63787.1"/>
    <property type="molecule type" value="Genomic_DNA"/>
</dbReference>
<keyword evidence="8" id="KW-1185">Reference proteome</keyword>
<keyword evidence="4" id="KW-0472">Membrane</keyword>
<dbReference type="Gene3D" id="1.20.1540.10">
    <property type="entry name" value="Rhomboid-like"/>
    <property type="match status" value="1"/>
</dbReference>
<dbReference type="GO" id="GO:0006508">
    <property type="term" value="P:proteolysis"/>
    <property type="evidence" value="ECO:0007669"/>
    <property type="project" value="UniProtKB-KW"/>
</dbReference>
<evidence type="ECO:0000313" key="8">
    <source>
        <dbReference type="Proteomes" id="UP000182841"/>
    </source>
</evidence>
<feature type="domain" description="Peptidase S54 rhomboid" evidence="6">
    <location>
        <begin position="80"/>
        <end position="200"/>
    </location>
</feature>
<dbReference type="SUPFAM" id="SSF144091">
    <property type="entry name" value="Rhomboid-like"/>
    <property type="match status" value="1"/>
</dbReference>
<sequence length="236" mass="23908">MNTHTLALYGCAAAVVVPGTRLITARPEGQQAGPGRLLADLWRRPVPRAAAVLTGVMVAMAVVQSAAPDVIPHLERAPHGPWWRAATALLVQTSGWPQLAFNLAALAVVAPAAERGLGTVRTLVVFLLSGSAAHVVSMAGWSVHGGGDSVSVCGLVGALAAAYALDGRRRPLRYLSVLVPTAGAVLCLLENNHGIGVLTGVLLGAVAARGGRDDDKEDDGEDGSSAGSGPNAVVGS</sequence>
<feature type="region of interest" description="Disordered" evidence="5">
    <location>
        <begin position="211"/>
        <end position="236"/>
    </location>
</feature>
<evidence type="ECO:0000256" key="4">
    <source>
        <dbReference type="ARBA" id="ARBA00023136"/>
    </source>
</evidence>